<keyword evidence="2" id="KW-1133">Transmembrane helix</keyword>
<dbReference type="InterPro" id="IPR017853">
    <property type="entry name" value="GH"/>
</dbReference>
<accession>U4TJ27</accession>
<protein>
    <recommendedName>
        <fullName evidence="5">Lysozyme</fullName>
    </recommendedName>
</protein>
<dbReference type="AlphaFoldDB" id="U4TJ27"/>
<dbReference type="eggNOG" id="COG3757">
    <property type="taxonomic scope" value="Bacteria"/>
</dbReference>
<feature type="transmembrane region" description="Helical" evidence="2">
    <location>
        <begin position="16"/>
        <end position="35"/>
    </location>
</feature>
<dbReference type="SUPFAM" id="SSF51445">
    <property type="entry name" value="(Trans)glycosidases"/>
    <property type="match status" value="1"/>
</dbReference>
<keyword evidence="2" id="KW-0812">Transmembrane</keyword>
<dbReference type="Proteomes" id="UP000030647">
    <property type="component" value="Unassembled WGS sequence"/>
</dbReference>
<dbReference type="GO" id="GO:0016998">
    <property type="term" value="P:cell wall macromolecule catabolic process"/>
    <property type="evidence" value="ECO:0007669"/>
    <property type="project" value="InterPro"/>
</dbReference>
<keyword evidence="4" id="KW-1185">Reference proteome</keyword>
<evidence type="ECO:0000256" key="2">
    <source>
        <dbReference type="SAM" id="Phobius"/>
    </source>
</evidence>
<evidence type="ECO:0008006" key="5">
    <source>
        <dbReference type="Google" id="ProtNLM"/>
    </source>
</evidence>
<evidence type="ECO:0000313" key="4">
    <source>
        <dbReference type="Proteomes" id="UP000030647"/>
    </source>
</evidence>
<dbReference type="Gene3D" id="3.20.20.80">
    <property type="entry name" value="Glycosidases"/>
    <property type="match status" value="1"/>
</dbReference>
<reference evidence="4" key="1">
    <citation type="journal article" date="2013" name="Genome Announc.">
        <title>Whole-Genome Sequencing of Lactobacillus shenzhenensis Strain LY-73T.</title>
        <authorList>
            <person name="Lin Z."/>
            <person name="Liu Z."/>
            <person name="Yang R."/>
            <person name="Zou Y."/>
            <person name="Wan D."/>
            <person name="Chen J."/>
            <person name="Guo M."/>
            <person name="Zhao J."/>
            <person name="Fang C."/>
            <person name="Yang R."/>
            <person name="Liu F."/>
        </authorList>
    </citation>
    <scope>NUCLEOTIDE SEQUENCE [LARGE SCALE GENOMIC DNA]</scope>
    <source>
        <strain evidence="4">LY-73</strain>
    </source>
</reference>
<keyword evidence="2" id="KW-0472">Membrane</keyword>
<organism evidence="3 4">
    <name type="scientific">Schleiferilactobacillus shenzhenensis LY-73</name>
    <dbReference type="NCBI Taxonomy" id="1231336"/>
    <lineage>
        <taxon>Bacteria</taxon>
        <taxon>Bacillati</taxon>
        <taxon>Bacillota</taxon>
        <taxon>Bacilli</taxon>
        <taxon>Lactobacillales</taxon>
        <taxon>Lactobacillaceae</taxon>
        <taxon>Schleiferilactobacillus</taxon>
    </lineage>
</organism>
<dbReference type="RefSeq" id="WP_022530505.1">
    <property type="nucleotide sequence ID" value="NZ_KI271602.1"/>
</dbReference>
<dbReference type="STRING" id="1231336.L248_1492"/>
<dbReference type="HOGENOM" id="CLU_044973_6_3_9"/>
<gene>
    <name evidence="3" type="ORF">L248_1492</name>
</gene>
<name>U4TJ27_9LACO</name>
<evidence type="ECO:0000313" key="3">
    <source>
        <dbReference type="EMBL" id="ERL64214.1"/>
    </source>
</evidence>
<sequence>MRRPAPIYANTFRRHWPWWLLLLGAVIAGAAFLLWRQFAPVNLTKGQYPVNGTLVSQTDGTVDFQALHQDGARFVYVHAAQGASYQDDRVGENLASAQGARLAVGIEHTLSFDTTPAAQIANLTKAVNGSWGDLPIAVSLSLYGDYETTPPSQATVTALLKAIAAGLQKNGRSMIVRTTSDLAQRYARAGHFSLWLSDAESAKASVLFLQRGAFPHNSALPLVTFNGDRTRWQQEFHVTLTASAQAGGQP</sequence>
<dbReference type="GO" id="GO:0003796">
    <property type="term" value="F:lysozyme activity"/>
    <property type="evidence" value="ECO:0007669"/>
    <property type="project" value="InterPro"/>
</dbReference>
<evidence type="ECO:0000256" key="1">
    <source>
        <dbReference type="ARBA" id="ARBA00010646"/>
    </source>
</evidence>
<dbReference type="PROSITE" id="PS51904">
    <property type="entry name" value="GLYCOSYL_HYDROL_F25_2"/>
    <property type="match status" value="1"/>
</dbReference>
<dbReference type="GO" id="GO:0009253">
    <property type="term" value="P:peptidoglycan catabolic process"/>
    <property type="evidence" value="ECO:0007669"/>
    <property type="project" value="InterPro"/>
</dbReference>
<dbReference type="EMBL" id="KI271602">
    <property type="protein sequence ID" value="ERL64214.1"/>
    <property type="molecule type" value="Genomic_DNA"/>
</dbReference>
<dbReference type="Pfam" id="PF01183">
    <property type="entry name" value="Glyco_hydro_25"/>
    <property type="match status" value="1"/>
</dbReference>
<comment type="similarity">
    <text evidence="1">Belongs to the glycosyl hydrolase 25 family.</text>
</comment>
<proteinExistence type="inferred from homology"/>
<dbReference type="InterPro" id="IPR002053">
    <property type="entry name" value="Glyco_hydro_25"/>
</dbReference>
<dbReference type="OrthoDB" id="2151413at2"/>